<accession>A0A833N3H8</accession>
<proteinExistence type="predicted"/>
<keyword evidence="1" id="KW-1133">Transmembrane helix</keyword>
<dbReference type="Proteomes" id="UP000469949">
    <property type="component" value="Unassembled WGS sequence"/>
</dbReference>
<dbReference type="AlphaFoldDB" id="A0A833N3H8"/>
<comment type="caution">
    <text evidence="2">The sequence shown here is derived from an EMBL/GenBank/DDBJ whole genome shotgun (WGS) entry which is preliminary data.</text>
</comment>
<evidence type="ECO:0000313" key="2">
    <source>
        <dbReference type="EMBL" id="KAB7786009.1"/>
    </source>
</evidence>
<gene>
    <name evidence="2" type="ORF">F8B43_1410</name>
</gene>
<sequence length="41" mass="4350">MIATMLSVSRAVVSKHREISALLATYAMFLSGVLVLAWAAA</sequence>
<dbReference type="EMBL" id="WEKV01000008">
    <property type="protein sequence ID" value="KAB7786009.1"/>
    <property type="molecule type" value="Genomic_DNA"/>
</dbReference>
<organism evidence="2 3">
    <name type="scientific">Methylorubrum populi</name>
    <dbReference type="NCBI Taxonomy" id="223967"/>
    <lineage>
        <taxon>Bacteria</taxon>
        <taxon>Pseudomonadati</taxon>
        <taxon>Pseudomonadota</taxon>
        <taxon>Alphaproteobacteria</taxon>
        <taxon>Hyphomicrobiales</taxon>
        <taxon>Methylobacteriaceae</taxon>
        <taxon>Methylorubrum</taxon>
    </lineage>
</organism>
<keyword evidence="1" id="KW-0472">Membrane</keyword>
<name>A0A833N3H8_9HYPH</name>
<reference evidence="2 3" key="1">
    <citation type="submission" date="2019-10" db="EMBL/GenBank/DDBJ databases">
        <title>Draft Genome Sequence of the Caffeine Degrading Methylotroph Methylorubrum populi PINKEL.</title>
        <authorList>
            <person name="Dawson S.C."/>
            <person name="Zhang X."/>
            <person name="Wright M.E."/>
            <person name="Sharma G."/>
            <person name="Langner J.T."/>
            <person name="Ditty J.L."/>
            <person name="Subuyuj G.A."/>
        </authorList>
    </citation>
    <scope>NUCLEOTIDE SEQUENCE [LARGE SCALE GENOMIC DNA]</scope>
    <source>
        <strain evidence="2 3">Pinkel</strain>
    </source>
</reference>
<evidence type="ECO:0000313" key="3">
    <source>
        <dbReference type="Proteomes" id="UP000469949"/>
    </source>
</evidence>
<feature type="transmembrane region" description="Helical" evidence="1">
    <location>
        <begin position="21"/>
        <end position="40"/>
    </location>
</feature>
<evidence type="ECO:0000256" key="1">
    <source>
        <dbReference type="SAM" id="Phobius"/>
    </source>
</evidence>
<protein>
    <submittedName>
        <fullName evidence="2">Uncharacterized protein</fullName>
    </submittedName>
</protein>
<keyword evidence="1" id="KW-0812">Transmembrane</keyword>